<dbReference type="Gene3D" id="2.60.120.10">
    <property type="entry name" value="Jelly Rolls"/>
    <property type="match status" value="1"/>
</dbReference>
<dbReference type="EC" id="1.13.11.20" evidence="3 11"/>
<proteinExistence type="inferred from homology"/>
<dbReference type="Proteomes" id="UP000288716">
    <property type="component" value="Unassembled WGS sequence"/>
</dbReference>
<evidence type="ECO:0000256" key="3">
    <source>
        <dbReference type="ARBA" id="ARBA00013133"/>
    </source>
</evidence>
<evidence type="ECO:0000256" key="2">
    <source>
        <dbReference type="ARBA" id="ARBA00006622"/>
    </source>
</evidence>
<dbReference type="STRING" id="299467.A0A443SSV2"/>
<keyword evidence="4 10" id="KW-0479">Metal-binding</keyword>
<name>A0A443SSV2_9ACAR</name>
<comment type="caution">
    <text evidence="12">The sequence shown here is derived from an EMBL/GenBank/DDBJ whole genome shotgun (WGS) entry which is preliminary data.</text>
</comment>
<feature type="binding site" evidence="10">
    <location>
        <position position="16"/>
    </location>
    <ligand>
        <name>Fe cation</name>
        <dbReference type="ChEBI" id="CHEBI:24875"/>
        <note>catalytic</note>
    </ligand>
</feature>
<keyword evidence="8 10" id="KW-0408">Iron</keyword>
<organism evidence="12 13">
    <name type="scientific">Leptotrombidium deliense</name>
    <dbReference type="NCBI Taxonomy" id="299467"/>
    <lineage>
        <taxon>Eukaryota</taxon>
        <taxon>Metazoa</taxon>
        <taxon>Ecdysozoa</taxon>
        <taxon>Arthropoda</taxon>
        <taxon>Chelicerata</taxon>
        <taxon>Arachnida</taxon>
        <taxon>Acari</taxon>
        <taxon>Acariformes</taxon>
        <taxon>Trombidiformes</taxon>
        <taxon>Prostigmata</taxon>
        <taxon>Anystina</taxon>
        <taxon>Parasitengona</taxon>
        <taxon>Trombiculoidea</taxon>
        <taxon>Trombiculidae</taxon>
        <taxon>Leptotrombidium</taxon>
    </lineage>
</organism>
<comment type="pathway">
    <text evidence="1 11">Organosulfur biosynthesis; taurine biosynthesis; hypotaurine from L-cysteine: step 1/2.</text>
</comment>
<keyword evidence="6 11" id="KW-0223">Dioxygenase</keyword>
<feature type="binding site" evidence="10">
    <location>
        <position position="76"/>
    </location>
    <ligand>
        <name>Fe cation</name>
        <dbReference type="ChEBI" id="CHEBI:24875"/>
        <note>catalytic</note>
    </ligand>
</feature>
<accession>A0A443SSV2</accession>
<reference evidence="12 13" key="1">
    <citation type="journal article" date="2018" name="Gigascience">
        <title>Genomes of trombidid mites reveal novel predicted allergens and laterally-transferred genes associated with secondary metabolism.</title>
        <authorList>
            <person name="Dong X."/>
            <person name="Chaisiri K."/>
            <person name="Xia D."/>
            <person name="Armstrong S.D."/>
            <person name="Fang Y."/>
            <person name="Donnelly M.J."/>
            <person name="Kadowaki T."/>
            <person name="McGarry J.W."/>
            <person name="Darby A.C."/>
            <person name="Makepeace B.L."/>
        </authorList>
    </citation>
    <scope>NUCLEOTIDE SEQUENCE [LARGE SCALE GENOMIC DNA]</scope>
    <source>
        <strain evidence="12">UoL-UT</strain>
    </source>
</reference>
<evidence type="ECO:0000256" key="7">
    <source>
        <dbReference type="ARBA" id="ARBA00023002"/>
    </source>
</evidence>
<keyword evidence="13" id="KW-1185">Reference proteome</keyword>
<evidence type="ECO:0000313" key="12">
    <source>
        <dbReference type="EMBL" id="RWS30589.1"/>
    </source>
</evidence>
<keyword evidence="5 9" id="KW-0883">Thioether bond</keyword>
<evidence type="ECO:0000256" key="8">
    <source>
        <dbReference type="ARBA" id="ARBA00023004"/>
    </source>
</evidence>
<dbReference type="AlphaFoldDB" id="A0A443SSV2"/>
<dbReference type="GO" id="GO:0042412">
    <property type="term" value="P:taurine biosynthetic process"/>
    <property type="evidence" value="ECO:0007669"/>
    <property type="project" value="UniProtKB-UniRule"/>
</dbReference>
<comment type="cofactor">
    <cofactor evidence="11">
        <name>Fe cation</name>
        <dbReference type="ChEBI" id="CHEBI:24875"/>
    </cofactor>
    <text evidence="11">Binds 1 Fe cation per subunit.</text>
</comment>
<dbReference type="PANTHER" id="PTHR12918">
    <property type="entry name" value="CYSTEINE DIOXYGENASE"/>
    <property type="match status" value="1"/>
</dbReference>
<dbReference type="UniPathway" id="UPA00012">
    <property type="reaction ID" value="UER00537"/>
</dbReference>
<dbReference type="InterPro" id="IPR010300">
    <property type="entry name" value="CDO_1"/>
</dbReference>
<evidence type="ECO:0000256" key="10">
    <source>
        <dbReference type="PIRSR" id="PIRSR610300-51"/>
    </source>
</evidence>
<dbReference type="Pfam" id="PF05995">
    <property type="entry name" value="CDO_I"/>
    <property type="match status" value="1"/>
</dbReference>
<evidence type="ECO:0000256" key="4">
    <source>
        <dbReference type="ARBA" id="ARBA00022723"/>
    </source>
</evidence>
<dbReference type="SUPFAM" id="SSF51182">
    <property type="entry name" value="RmlC-like cupins"/>
    <property type="match status" value="1"/>
</dbReference>
<evidence type="ECO:0000256" key="1">
    <source>
        <dbReference type="ARBA" id="ARBA00004759"/>
    </source>
</evidence>
<protein>
    <recommendedName>
        <fullName evidence="3 11">Cysteine dioxygenase</fullName>
        <ecNumber evidence="3 11">1.13.11.20</ecNumber>
    </recommendedName>
</protein>
<dbReference type="InterPro" id="IPR011051">
    <property type="entry name" value="RmlC_Cupin_sf"/>
</dbReference>
<dbReference type="PANTHER" id="PTHR12918:SF1">
    <property type="entry name" value="CYSTEINE DIOXYGENASE TYPE 1"/>
    <property type="match status" value="1"/>
</dbReference>
<dbReference type="OrthoDB" id="543511at2759"/>
<evidence type="ECO:0000256" key="9">
    <source>
        <dbReference type="PIRSR" id="PIRSR610300-50"/>
    </source>
</evidence>
<keyword evidence="7 11" id="KW-0560">Oxidoreductase</keyword>
<evidence type="ECO:0000256" key="6">
    <source>
        <dbReference type="ARBA" id="ARBA00022964"/>
    </source>
</evidence>
<evidence type="ECO:0000256" key="5">
    <source>
        <dbReference type="ARBA" id="ARBA00022784"/>
    </source>
</evidence>
<evidence type="ECO:0000256" key="11">
    <source>
        <dbReference type="RuleBase" id="RU366010"/>
    </source>
</evidence>
<sequence>MLLAWSEGQGSSIHDHSNSHCFMKMLAGSLREIRYEWPQNDADTVDADGVHEMKVVGESVLHTDQVTYINDSLGLHRVENKSHTQPAVSLHLYIPAFDSCRSFDQRTGHSNKVTFTFHSKLGKRTPFGRFNV</sequence>
<dbReference type="GO" id="GO:0017172">
    <property type="term" value="F:cysteine dioxygenase activity"/>
    <property type="evidence" value="ECO:0007669"/>
    <property type="project" value="UniProtKB-UniRule"/>
</dbReference>
<evidence type="ECO:0000313" key="13">
    <source>
        <dbReference type="Proteomes" id="UP000288716"/>
    </source>
</evidence>
<dbReference type="GO" id="GO:0019448">
    <property type="term" value="P:L-cysteine catabolic process"/>
    <property type="evidence" value="ECO:0007669"/>
    <property type="project" value="TreeGrafter"/>
</dbReference>
<feature type="binding site" evidence="10">
    <location>
        <position position="14"/>
    </location>
    <ligand>
        <name>Fe cation</name>
        <dbReference type="ChEBI" id="CHEBI:24875"/>
        <note>catalytic</note>
    </ligand>
</feature>
<comment type="catalytic activity">
    <reaction evidence="11">
        <text>L-cysteine + O2 = 3-sulfino-L-alanine + H(+)</text>
        <dbReference type="Rhea" id="RHEA:20441"/>
        <dbReference type="ChEBI" id="CHEBI:15378"/>
        <dbReference type="ChEBI" id="CHEBI:15379"/>
        <dbReference type="ChEBI" id="CHEBI:35235"/>
        <dbReference type="ChEBI" id="CHEBI:61085"/>
        <dbReference type="EC" id="1.13.11.20"/>
    </reaction>
</comment>
<gene>
    <name evidence="12" type="ORF">B4U80_09488</name>
</gene>
<dbReference type="GO" id="GO:0008198">
    <property type="term" value="F:ferrous iron binding"/>
    <property type="evidence" value="ECO:0007669"/>
    <property type="project" value="TreeGrafter"/>
</dbReference>
<feature type="cross-link" description="3'-(S-cysteinyl)-tyrosine (Cys-Tyr)" evidence="9">
    <location>
        <begin position="21"/>
        <end position="93"/>
    </location>
</feature>
<dbReference type="EMBL" id="NCKV01000449">
    <property type="protein sequence ID" value="RWS30589.1"/>
    <property type="molecule type" value="Genomic_DNA"/>
</dbReference>
<dbReference type="CDD" id="cd10548">
    <property type="entry name" value="cupin_CDO"/>
    <property type="match status" value="1"/>
</dbReference>
<comment type="similarity">
    <text evidence="2 11">Belongs to the cysteine dioxygenase family.</text>
</comment>
<dbReference type="InterPro" id="IPR014710">
    <property type="entry name" value="RmlC-like_jellyroll"/>
</dbReference>
<dbReference type="VEuPathDB" id="VectorBase:LDEU001450"/>